<feature type="region of interest" description="Disordered" evidence="1">
    <location>
        <begin position="382"/>
        <end position="402"/>
    </location>
</feature>
<keyword evidence="2" id="KW-0732">Signal</keyword>
<feature type="region of interest" description="Disordered" evidence="1">
    <location>
        <begin position="26"/>
        <end position="109"/>
    </location>
</feature>
<evidence type="ECO:0000256" key="2">
    <source>
        <dbReference type="SAM" id="SignalP"/>
    </source>
</evidence>
<gene>
    <name evidence="3" type="ORF">EHSB41UT_02127</name>
</gene>
<organism evidence="3 4">
    <name type="scientific">Parendozoicomonas haliclonae</name>
    <dbReference type="NCBI Taxonomy" id="1960125"/>
    <lineage>
        <taxon>Bacteria</taxon>
        <taxon>Pseudomonadati</taxon>
        <taxon>Pseudomonadota</taxon>
        <taxon>Gammaproteobacteria</taxon>
        <taxon>Oceanospirillales</taxon>
        <taxon>Endozoicomonadaceae</taxon>
        <taxon>Parendozoicomonas</taxon>
    </lineage>
</organism>
<sequence>MATQQRLLVKVLAGLSLVAAGNAFAGGDTPPPAQMPPPNSDGTLASSQKTPASVHGASIQDMAHPGNNGSPSQPALRSQLSVAEDAGTGRAASIEPKNTSSEPALTYDPDKPTLSFVHGFSEQMDDWVFLPEETQFESSVPWSTSESVGVRVYPLQPGHTEFSHESVPGYEVLSFPVEDGYADVSFSLAPLQKGQPGVMVFMVELFDLAPGETVHRRTFRLAVPDPHKLLDIELIDLNHDPHRLDQQQVRKEWKEYEQKVEEARQAKRSTKDIQEPVYSEYDLSDEGIDRKIFNTVFYAVPKSDGVDVQGVNQKTAPVLEDDTVIIGSTPEDTASVLVIAVADTNKPFMNALLPQGVLQIRKQSLEARRGVYLDSLPKLLPQTEKGENVSPQDTPPAEETETANIDGFIVKLTAALSTLVSDEPDSNDGDGHVALLKDKMNTYEHKVTAKLPPVLADSFLFDPSAHTITLSPAKIPTKADQVYLQVVPGADIRANLDQAVAFKLIADASGAFSATLNTDQLPAPINGTYSFLWIADNTLLGVSQGVAVTKEMSNGRLVFVEKSPVQGKDSVRRSKVTSFAEEVKSSIEPGDVVVMVGDVQKYAPNIEGYFEGHALFYSDSSSGPLIMTLEEFQRSENPLFTKGVTLITDSKERTLVGAFNIPDDDIVDLTPAAKPKAQRKKKEKGSEKDRKQPTRKMDRKSKARTTK</sequence>
<feature type="compositionally biased region" description="Polar residues" evidence="1">
    <location>
        <begin position="67"/>
        <end position="81"/>
    </location>
</feature>
<evidence type="ECO:0000256" key="1">
    <source>
        <dbReference type="SAM" id="MobiDB-lite"/>
    </source>
</evidence>
<name>A0A1X7AJV7_9GAMM</name>
<feature type="signal peptide" evidence="2">
    <location>
        <begin position="1"/>
        <end position="25"/>
    </location>
</feature>
<keyword evidence="4" id="KW-1185">Reference proteome</keyword>
<accession>A0A1X7AJV7</accession>
<proteinExistence type="predicted"/>
<dbReference type="Proteomes" id="UP000196573">
    <property type="component" value="Unassembled WGS sequence"/>
</dbReference>
<feature type="compositionally biased region" description="Pro residues" evidence="1">
    <location>
        <begin position="29"/>
        <end position="39"/>
    </location>
</feature>
<feature type="compositionally biased region" description="Polar residues" evidence="1">
    <location>
        <begin position="40"/>
        <end position="51"/>
    </location>
</feature>
<feature type="compositionally biased region" description="Basic residues" evidence="1">
    <location>
        <begin position="697"/>
        <end position="707"/>
    </location>
</feature>
<reference evidence="3 4" key="1">
    <citation type="submission" date="2017-03" db="EMBL/GenBank/DDBJ databases">
        <authorList>
            <person name="Afonso C.L."/>
            <person name="Miller P.J."/>
            <person name="Scott M.A."/>
            <person name="Spackman E."/>
            <person name="Goraichik I."/>
            <person name="Dimitrov K.M."/>
            <person name="Suarez D.L."/>
            <person name="Swayne D.E."/>
        </authorList>
    </citation>
    <scope>NUCLEOTIDE SEQUENCE [LARGE SCALE GENOMIC DNA]</scope>
    <source>
        <strain evidence="3">SB41UT1</strain>
    </source>
</reference>
<evidence type="ECO:0000313" key="4">
    <source>
        <dbReference type="Proteomes" id="UP000196573"/>
    </source>
</evidence>
<feature type="compositionally biased region" description="Basic and acidic residues" evidence="1">
    <location>
        <begin position="684"/>
        <end position="696"/>
    </location>
</feature>
<dbReference type="AlphaFoldDB" id="A0A1X7AJV7"/>
<dbReference type="RefSeq" id="WP_087109612.1">
    <property type="nucleotide sequence ID" value="NZ_CBCSCN010000002.1"/>
</dbReference>
<feature type="chain" id="PRO_5012823946" evidence="2">
    <location>
        <begin position="26"/>
        <end position="707"/>
    </location>
</feature>
<feature type="region of interest" description="Disordered" evidence="1">
    <location>
        <begin position="666"/>
        <end position="707"/>
    </location>
</feature>
<dbReference type="EMBL" id="FWPT01000004">
    <property type="protein sequence ID" value="SMA46288.1"/>
    <property type="molecule type" value="Genomic_DNA"/>
</dbReference>
<evidence type="ECO:0000313" key="3">
    <source>
        <dbReference type="EMBL" id="SMA46288.1"/>
    </source>
</evidence>
<protein>
    <submittedName>
        <fullName evidence="3">Uncharacterized protein</fullName>
    </submittedName>
</protein>